<evidence type="ECO:0000313" key="1">
    <source>
        <dbReference type="EMBL" id="PKU65294.1"/>
    </source>
</evidence>
<dbReference type="Proteomes" id="UP000233837">
    <property type="component" value="Unassembled WGS sequence"/>
</dbReference>
<reference evidence="1 2" key="2">
    <citation type="journal article" date="2017" name="Nature">
        <title>The Apostasia genome and the evolution of orchids.</title>
        <authorList>
            <person name="Zhang G.Q."/>
            <person name="Liu K.W."/>
            <person name="Li Z."/>
            <person name="Lohaus R."/>
            <person name="Hsiao Y.Y."/>
            <person name="Niu S.C."/>
            <person name="Wang J.Y."/>
            <person name="Lin Y.C."/>
            <person name="Xu Q."/>
            <person name="Chen L.J."/>
            <person name="Yoshida K."/>
            <person name="Fujiwara S."/>
            <person name="Wang Z.W."/>
            <person name="Zhang Y.Q."/>
            <person name="Mitsuda N."/>
            <person name="Wang M."/>
            <person name="Liu G.H."/>
            <person name="Pecoraro L."/>
            <person name="Huang H.X."/>
            <person name="Xiao X.J."/>
            <person name="Lin M."/>
            <person name="Wu X.Y."/>
            <person name="Wu W.L."/>
            <person name="Chen Y.Y."/>
            <person name="Chang S.B."/>
            <person name="Sakamoto S."/>
            <person name="Ohme-Takagi M."/>
            <person name="Yagi M."/>
            <person name="Zeng S.J."/>
            <person name="Shen C.Y."/>
            <person name="Yeh C.M."/>
            <person name="Luo Y.B."/>
            <person name="Tsai W.C."/>
            <person name="Van de Peer Y."/>
            <person name="Liu Z.J."/>
        </authorList>
    </citation>
    <scope>NUCLEOTIDE SEQUENCE [LARGE SCALE GENOMIC DNA]</scope>
    <source>
        <tissue evidence="1">The whole plant</tissue>
    </source>
</reference>
<accession>A0A2I0VPF7</accession>
<name>A0A2I0VPF7_9ASPA</name>
<organism evidence="1 2">
    <name type="scientific">Dendrobium catenatum</name>
    <dbReference type="NCBI Taxonomy" id="906689"/>
    <lineage>
        <taxon>Eukaryota</taxon>
        <taxon>Viridiplantae</taxon>
        <taxon>Streptophyta</taxon>
        <taxon>Embryophyta</taxon>
        <taxon>Tracheophyta</taxon>
        <taxon>Spermatophyta</taxon>
        <taxon>Magnoliopsida</taxon>
        <taxon>Liliopsida</taxon>
        <taxon>Asparagales</taxon>
        <taxon>Orchidaceae</taxon>
        <taxon>Epidendroideae</taxon>
        <taxon>Malaxideae</taxon>
        <taxon>Dendrobiinae</taxon>
        <taxon>Dendrobium</taxon>
    </lineage>
</organism>
<keyword evidence="2" id="KW-1185">Reference proteome</keyword>
<sequence>MHPKEMRESLVRALLDPKVCLAQLELTFSDSALCLDNFPKITITDEDLLLGTTEHNRPLDISVNIGRFKLSRVLVDPGASINIMNLRVPRSLGN</sequence>
<protein>
    <submittedName>
        <fullName evidence="1">Uncharacterized protein</fullName>
    </submittedName>
</protein>
<reference evidence="1 2" key="1">
    <citation type="journal article" date="2016" name="Sci. Rep.">
        <title>The Dendrobium catenatum Lindl. genome sequence provides insights into polysaccharide synthase, floral development and adaptive evolution.</title>
        <authorList>
            <person name="Zhang G.Q."/>
            <person name="Xu Q."/>
            <person name="Bian C."/>
            <person name="Tsai W.C."/>
            <person name="Yeh C.M."/>
            <person name="Liu K.W."/>
            <person name="Yoshida K."/>
            <person name="Zhang L.S."/>
            <person name="Chang S.B."/>
            <person name="Chen F."/>
            <person name="Shi Y."/>
            <person name="Su Y.Y."/>
            <person name="Zhang Y.Q."/>
            <person name="Chen L.J."/>
            <person name="Yin Y."/>
            <person name="Lin M."/>
            <person name="Huang H."/>
            <person name="Deng H."/>
            <person name="Wang Z.W."/>
            <person name="Zhu S.L."/>
            <person name="Zhao X."/>
            <person name="Deng C."/>
            <person name="Niu S.C."/>
            <person name="Huang J."/>
            <person name="Wang M."/>
            <person name="Liu G.H."/>
            <person name="Yang H.J."/>
            <person name="Xiao X.J."/>
            <person name="Hsiao Y.Y."/>
            <person name="Wu W.L."/>
            <person name="Chen Y.Y."/>
            <person name="Mitsuda N."/>
            <person name="Ohme-Takagi M."/>
            <person name="Luo Y.B."/>
            <person name="Van de Peer Y."/>
            <person name="Liu Z.J."/>
        </authorList>
    </citation>
    <scope>NUCLEOTIDE SEQUENCE [LARGE SCALE GENOMIC DNA]</scope>
    <source>
        <tissue evidence="1">The whole plant</tissue>
    </source>
</reference>
<proteinExistence type="predicted"/>
<dbReference type="EMBL" id="KZ503363">
    <property type="protein sequence ID" value="PKU65294.1"/>
    <property type="molecule type" value="Genomic_DNA"/>
</dbReference>
<dbReference type="AlphaFoldDB" id="A0A2I0VPF7"/>
<evidence type="ECO:0000313" key="2">
    <source>
        <dbReference type="Proteomes" id="UP000233837"/>
    </source>
</evidence>
<gene>
    <name evidence="1" type="ORF">MA16_Dca026174</name>
</gene>